<dbReference type="SUPFAM" id="SSF53720">
    <property type="entry name" value="ALDH-like"/>
    <property type="match status" value="1"/>
</dbReference>
<dbReference type="Proteomes" id="UP000010799">
    <property type="component" value="Chromosome"/>
</dbReference>
<dbReference type="Pfam" id="PF00171">
    <property type="entry name" value="Aldedh"/>
    <property type="match status" value="1"/>
</dbReference>
<sequence length="485" mass="53504">MVRQYHNLQFFIDGAWRMPSTFQRLAVTDPSTEDIFLEIAMGNKEDIDYAISSARKAFPIFSNTSVNDRLELIKRILVIYEQRSEDLAQAVSQEMGAPLYFSRESQVDAGRRHLETMIAVLENFQFFERRGKTMVMKEPIGVCALITPWNWPLNQIVCKVIPALAAGCSMVLKPSEFSPLSALVFAEIMEEAGTPKGVFNLVNGSGSVVGQVMAQHPEVDMVSFTGSRRAGVEVARAASDTVKRVVQELGGKSSYIILPDADFKRSVGQCIQSCFSNSGQSCDAPTRMLVLEGHHGEAVEIAVAEASRFKVGNPYKQGTVLGPVANHMQFEKVQSFIKSGIDEGACLAIGGVGRPKGLERGYYVQPTIFGNVSCDMAIAREEIFGPVLSIIPYKNEDHAIDIAHDSLYGLAAYVQSEDIVHARQVAKRLRAGSVYINNPDWDLYAPFGGYKQSGNGRECADWGLESFLEIKAMIGYFNTSYEEEN</sequence>
<proteinExistence type="inferred from homology"/>
<dbReference type="AlphaFoldDB" id="L0EWS2"/>
<evidence type="ECO:0000259" key="3">
    <source>
        <dbReference type="Pfam" id="PF00171"/>
    </source>
</evidence>
<dbReference type="STRING" id="1215343.B488_08390"/>
<dbReference type="KEGG" id="lcc:B488_08390"/>
<evidence type="ECO:0000256" key="2">
    <source>
        <dbReference type="ARBA" id="ARBA00023002"/>
    </source>
</evidence>
<dbReference type="InterPro" id="IPR016162">
    <property type="entry name" value="Ald_DH_N"/>
</dbReference>
<dbReference type="RefSeq" id="WP_015273258.1">
    <property type="nucleotide sequence ID" value="NC_019907.1"/>
</dbReference>
<protein>
    <submittedName>
        <fullName evidence="4">Aldehyde dehydrogenase</fullName>
        <ecNumber evidence="4">1.2.1.3</ecNumber>
    </submittedName>
</protein>
<organism evidence="4 5">
    <name type="scientific">Liberibacter crescens (strain BT-1)</name>
    <dbReference type="NCBI Taxonomy" id="1215343"/>
    <lineage>
        <taxon>Bacteria</taxon>
        <taxon>Pseudomonadati</taxon>
        <taxon>Pseudomonadota</taxon>
        <taxon>Alphaproteobacteria</taxon>
        <taxon>Hyphomicrobiales</taxon>
        <taxon>Rhizobiaceae</taxon>
        <taxon>Liberibacter</taxon>
    </lineage>
</organism>
<dbReference type="PATRIC" id="fig|1215343.11.peg.865"/>
<dbReference type="Gene3D" id="3.40.309.10">
    <property type="entry name" value="Aldehyde Dehydrogenase, Chain A, domain 2"/>
    <property type="match status" value="1"/>
</dbReference>
<dbReference type="InterPro" id="IPR016163">
    <property type="entry name" value="Ald_DH_C"/>
</dbReference>
<dbReference type="HOGENOM" id="CLU_005391_0_0_5"/>
<dbReference type="CDD" id="cd07138">
    <property type="entry name" value="ALDH_CddD_SSP0762"/>
    <property type="match status" value="1"/>
</dbReference>
<dbReference type="EMBL" id="CP003789">
    <property type="protein sequence ID" value="AGA64831.1"/>
    <property type="molecule type" value="Genomic_DNA"/>
</dbReference>
<dbReference type="PANTHER" id="PTHR42804">
    <property type="entry name" value="ALDEHYDE DEHYDROGENASE"/>
    <property type="match status" value="1"/>
</dbReference>
<dbReference type="FunFam" id="3.40.605.10:FF:000007">
    <property type="entry name" value="NAD/NADP-dependent betaine aldehyde dehydrogenase"/>
    <property type="match status" value="1"/>
</dbReference>
<evidence type="ECO:0000256" key="1">
    <source>
        <dbReference type="ARBA" id="ARBA00009986"/>
    </source>
</evidence>
<gene>
    <name evidence="4" type="ordered locus">B488_08390</name>
</gene>
<dbReference type="PANTHER" id="PTHR42804:SF1">
    <property type="entry name" value="ALDEHYDE DEHYDROGENASE-RELATED"/>
    <property type="match status" value="1"/>
</dbReference>
<comment type="similarity">
    <text evidence="1">Belongs to the aldehyde dehydrogenase family.</text>
</comment>
<evidence type="ECO:0000313" key="5">
    <source>
        <dbReference type="Proteomes" id="UP000010799"/>
    </source>
</evidence>
<keyword evidence="2 4" id="KW-0560">Oxidoreductase</keyword>
<evidence type="ECO:0000313" key="4">
    <source>
        <dbReference type="EMBL" id="AGA64831.1"/>
    </source>
</evidence>
<reference evidence="4 5" key="1">
    <citation type="journal article" date="2012" name="Stand. Genomic Sci.">
        <title>Complete genome sequence of Liberibacter crescens BT-1.</title>
        <authorList>
            <person name="Leonard M.T."/>
            <person name="Fagen J.R."/>
            <person name="Davis-Richardson A.G."/>
            <person name="Davis M.J."/>
            <person name="Triplett E.W."/>
        </authorList>
    </citation>
    <scope>NUCLEOTIDE SEQUENCE [LARGE SCALE GENOMIC DNA]</scope>
    <source>
        <strain evidence="4 5">BT-1</strain>
    </source>
</reference>
<dbReference type="EC" id="1.2.1.3" evidence="4"/>
<dbReference type="eggNOG" id="COG1012">
    <property type="taxonomic scope" value="Bacteria"/>
</dbReference>
<dbReference type="FunFam" id="3.40.309.10:FF:000001">
    <property type="entry name" value="Mitochondrial aldehyde dehydrogenase 2"/>
    <property type="match status" value="1"/>
</dbReference>
<dbReference type="InterPro" id="IPR015590">
    <property type="entry name" value="Aldehyde_DH_dom"/>
</dbReference>
<dbReference type="InterPro" id="IPR016161">
    <property type="entry name" value="Ald_DH/histidinol_DH"/>
</dbReference>
<dbReference type="GO" id="GO:0004029">
    <property type="term" value="F:aldehyde dehydrogenase (NAD+) activity"/>
    <property type="evidence" value="ECO:0007669"/>
    <property type="project" value="UniProtKB-EC"/>
</dbReference>
<keyword evidence="5" id="KW-1185">Reference proteome</keyword>
<feature type="domain" description="Aldehyde dehydrogenase" evidence="3">
    <location>
        <begin position="16"/>
        <end position="472"/>
    </location>
</feature>
<dbReference type="Gene3D" id="3.40.605.10">
    <property type="entry name" value="Aldehyde Dehydrogenase, Chain A, domain 1"/>
    <property type="match status" value="1"/>
</dbReference>
<name>L0EWS2_LIBCB</name>
<accession>L0EWS2</accession>